<keyword evidence="1" id="KW-0805">Transcription regulation</keyword>
<dbReference type="GO" id="GO:0003677">
    <property type="term" value="F:DNA binding"/>
    <property type="evidence" value="ECO:0007669"/>
    <property type="project" value="UniProtKB-KW"/>
</dbReference>
<dbReference type="GO" id="GO:0003700">
    <property type="term" value="F:DNA-binding transcription factor activity"/>
    <property type="evidence" value="ECO:0007669"/>
    <property type="project" value="InterPro"/>
</dbReference>
<keyword evidence="3" id="KW-0804">Transcription</keyword>
<evidence type="ECO:0000256" key="3">
    <source>
        <dbReference type="ARBA" id="ARBA00023163"/>
    </source>
</evidence>
<dbReference type="EMBL" id="CP002541">
    <property type="protein sequence ID" value="ADY11917.1"/>
    <property type="molecule type" value="Genomic_DNA"/>
</dbReference>
<reference evidence="7" key="1">
    <citation type="submission" date="2011-02" db="EMBL/GenBank/DDBJ databases">
        <title>Complete sequence of Spirochaeta sp. Buddy.</title>
        <authorList>
            <person name="Lucas S."/>
            <person name="Copeland A."/>
            <person name="Lapidus A."/>
            <person name="Cheng J.-F."/>
            <person name="Goodwin L."/>
            <person name="Pitluck S."/>
            <person name="Zeytun A."/>
            <person name="Detter J.C."/>
            <person name="Han C."/>
            <person name="Tapia R."/>
            <person name="Land M."/>
            <person name="Hauser L."/>
            <person name="Kyrpides N."/>
            <person name="Ivanova N."/>
            <person name="Mikhailova N."/>
            <person name="Pagani I."/>
            <person name="Ritalahti K.M."/>
            <person name="Loeffler F.E."/>
            <person name="Woyke T."/>
        </authorList>
    </citation>
    <scope>NUCLEOTIDE SEQUENCE [LARGE SCALE GENOMIC DNA]</scope>
    <source>
        <strain evidence="7">ATCC BAA-1886 / DSM 22777 / Buddy</strain>
    </source>
</reference>
<dbReference type="Proteomes" id="UP000008466">
    <property type="component" value="Chromosome"/>
</dbReference>
<dbReference type="AlphaFoldDB" id="F0RX67"/>
<protein>
    <submittedName>
        <fullName evidence="6">Transcriptional regulator, GntR family</fullName>
    </submittedName>
</protein>
<dbReference type="RefSeq" id="WP_013605770.1">
    <property type="nucleotide sequence ID" value="NC_015152.1"/>
</dbReference>
<accession>F0RX67</accession>
<keyword evidence="2" id="KW-0238">DNA-binding</keyword>
<gene>
    <name evidence="6" type="ordered locus">SpiBuddy_0072</name>
</gene>
<proteinExistence type="predicted"/>
<feature type="domain" description="GntR C-terminal" evidence="5">
    <location>
        <begin position="91"/>
        <end position="214"/>
    </location>
</feature>
<dbReference type="SUPFAM" id="SSF46785">
    <property type="entry name" value="Winged helix' DNA-binding domain"/>
    <property type="match status" value="1"/>
</dbReference>
<dbReference type="SUPFAM" id="SSF48008">
    <property type="entry name" value="GntR ligand-binding domain-like"/>
    <property type="match status" value="1"/>
</dbReference>
<sequence>MDCTLLIPDSLRKTAVELNRFYAERVIEYNIVTLNLLPGQMVSEKDLAAQLEISKTPVHEALIELSKKSLTSIIPQVGTKIALIDIKKVEAVCFLRFAAEIEMLEKAFNNITPKGIQLLHRLIDQQMEDAKNLDYLQFLEDDNALHALLFSEAGLEEVGFLLEPSMPIFNRVRMLIYRNLDLPRIIREHTTLVACLQSRDLKGATEILHRHLTHDVVQDLNALKQKFPEYFLFASNKVY</sequence>
<dbReference type="InterPro" id="IPR000524">
    <property type="entry name" value="Tscrpt_reg_HTH_GntR"/>
</dbReference>
<evidence type="ECO:0000259" key="5">
    <source>
        <dbReference type="SMART" id="SM00895"/>
    </source>
</evidence>
<dbReference type="InterPro" id="IPR011711">
    <property type="entry name" value="GntR_C"/>
</dbReference>
<dbReference type="InterPro" id="IPR036388">
    <property type="entry name" value="WH-like_DNA-bd_sf"/>
</dbReference>
<dbReference type="SMART" id="SM00345">
    <property type="entry name" value="HTH_GNTR"/>
    <property type="match status" value="1"/>
</dbReference>
<dbReference type="STRING" id="158189.SpiBuddy_0072"/>
<feature type="domain" description="HTH gntR-type" evidence="4">
    <location>
        <begin position="23"/>
        <end position="81"/>
    </location>
</feature>
<organism evidence="6 7">
    <name type="scientific">Sphaerochaeta globosa (strain ATCC BAA-1886 / DSM 22777 / Buddy)</name>
    <name type="common">Spirochaeta sp. (strain Buddy)</name>
    <dbReference type="NCBI Taxonomy" id="158189"/>
    <lineage>
        <taxon>Bacteria</taxon>
        <taxon>Pseudomonadati</taxon>
        <taxon>Spirochaetota</taxon>
        <taxon>Spirochaetia</taxon>
        <taxon>Spirochaetales</taxon>
        <taxon>Sphaerochaetaceae</taxon>
        <taxon>Sphaerochaeta</taxon>
    </lineage>
</organism>
<dbReference type="Pfam" id="PF00392">
    <property type="entry name" value="GntR"/>
    <property type="match status" value="1"/>
</dbReference>
<dbReference type="HOGENOM" id="CLU_017584_5_2_12"/>
<dbReference type="InterPro" id="IPR036390">
    <property type="entry name" value="WH_DNA-bd_sf"/>
</dbReference>
<dbReference type="SMART" id="SM00895">
    <property type="entry name" value="FCD"/>
    <property type="match status" value="1"/>
</dbReference>
<dbReference type="KEGG" id="sbu:SpiBuddy_0072"/>
<dbReference type="eggNOG" id="COG1802">
    <property type="taxonomic scope" value="Bacteria"/>
</dbReference>
<name>F0RX67_SPHGB</name>
<dbReference type="OrthoDB" id="9799482at2"/>
<evidence type="ECO:0000313" key="6">
    <source>
        <dbReference type="EMBL" id="ADY11917.1"/>
    </source>
</evidence>
<evidence type="ECO:0000259" key="4">
    <source>
        <dbReference type="SMART" id="SM00345"/>
    </source>
</evidence>
<dbReference type="PANTHER" id="PTHR43537">
    <property type="entry name" value="TRANSCRIPTIONAL REGULATOR, GNTR FAMILY"/>
    <property type="match status" value="1"/>
</dbReference>
<keyword evidence="7" id="KW-1185">Reference proteome</keyword>
<dbReference type="PANTHER" id="PTHR43537:SF45">
    <property type="entry name" value="GNTR FAMILY REGULATORY PROTEIN"/>
    <property type="match status" value="1"/>
</dbReference>
<evidence type="ECO:0000256" key="1">
    <source>
        <dbReference type="ARBA" id="ARBA00023015"/>
    </source>
</evidence>
<dbReference type="Gene3D" id="1.10.10.10">
    <property type="entry name" value="Winged helix-like DNA-binding domain superfamily/Winged helix DNA-binding domain"/>
    <property type="match status" value="1"/>
</dbReference>
<dbReference type="InterPro" id="IPR008920">
    <property type="entry name" value="TF_FadR/GntR_C"/>
</dbReference>
<dbReference type="Pfam" id="PF07729">
    <property type="entry name" value="FCD"/>
    <property type="match status" value="1"/>
</dbReference>
<evidence type="ECO:0000256" key="2">
    <source>
        <dbReference type="ARBA" id="ARBA00023125"/>
    </source>
</evidence>
<evidence type="ECO:0000313" key="7">
    <source>
        <dbReference type="Proteomes" id="UP000008466"/>
    </source>
</evidence>
<dbReference type="Gene3D" id="1.20.120.530">
    <property type="entry name" value="GntR ligand-binding domain-like"/>
    <property type="match status" value="1"/>
</dbReference>